<organism evidence="4 5">
    <name type="scientific">Phytoactinopolyspora mesophila</name>
    <dbReference type="NCBI Taxonomy" id="2650750"/>
    <lineage>
        <taxon>Bacteria</taxon>
        <taxon>Bacillati</taxon>
        <taxon>Actinomycetota</taxon>
        <taxon>Actinomycetes</taxon>
        <taxon>Jiangellales</taxon>
        <taxon>Jiangellaceae</taxon>
        <taxon>Phytoactinopolyspora</taxon>
    </lineage>
</organism>
<proteinExistence type="predicted"/>
<evidence type="ECO:0000256" key="2">
    <source>
        <dbReference type="SAM" id="Phobius"/>
    </source>
</evidence>
<dbReference type="InterPro" id="IPR019886">
    <property type="entry name" value="Na_symporter_ssu"/>
</dbReference>
<keyword evidence="2" id="KW-1133">Transmembrane helix</keyword>
<dbReference type="Proteomes" id="UP000460435">
    <property type="component" value="Unassembled WGS sequence"/>
</dbReference>
<keyword evidence="5" id="KW-1185">Reference proteome</keyword>
<sequence>MSGERCGSVPSAGPARTVRKPKPAARPGGPCRAGGRGDSLCLPPPVGAPSALCQRSQQFSGLNEFRRLNEGSSDVTQTELAGKDGPPQAPDDWRRLYWRRNLRLMAILLFIWFAVSFGCGILFVEQLNEFTFFDYPLGFWFAQQGSIYTFVVLILVYALRMDRLDKEFGVDENGADDDGAVASAGVIHTDVDGDVEGGRQ</sequence>
<dbReference type="NCBIfam" id="TIGR03647">
    <property type="entry name" value="Na_symport_sm"/>
    <property type="match status" value="1"/>
</dbReference>
<feature type="transmembrane region" description="Helical" evidence="2">
    <location>
        <begin position="139"/>
        <end position="159"/>
    </location>
</feature>
<comment type="caution">
    <text evidence="4">The sequence shown here is derived from an EMBL/GenBank/DDBJ whole genome shotgun (WGS) entry which is preliminary data.</text>
</comment>
<protein>
    <submittedName>
        <fullName evidence="4">DUF4212 domain-containing protein</fullName>
    </submittedName>
</protein>
<feature type="domain" description="Sodium symporter small subunit" evidence="3">
    <location>
        <begin position="95"/>
        <end position="171"/>
    </location>
</feature>
<dbReference type="AlphaFoldDB" id="A0A7K3MC56"/>
<evidence type="ECO:0000259" key="3">
    <source>
        <dbReference type="Pfam" id="PF13937"/>
    </source>
</evidence>
<reference evidence="4 5" key="1">
    <citation type="submission" date="2019-11" db="EMBL/GenBank/DDBJ databases">
        <authorList>
            <person name="Li X.-J."/>
            <person name="Feng X.-M."/>
        </authorList>
    </citation>
    <scope>NUCLEOTIDE SEQUENCE [LARGE SCALE GENOMIC DNA]</scope>
    <source>
        <strain evidence="4 5">XMNu-373</strain>
    </source>
</reference>
<keyword evidence="2" id="KW-0812">Transmembrane</keyword>
<gene>
    <name evidence="4" type="ORF">F7O44_27845</name>
</gene>
<feature type="transmembrane region" description="Helical" evidence="2">
    <location>
        <begin position="104"/>
        <end position="124"/>
    </location>
</feature>
<accession>A0A7K3MC56</accession>
<name>A0A7K3MC56_9ACTN</name>
<evidence type="ECO:0000313" key="4">
    <source>
        <dbReference type="EMBL" id="NDL60894.1"/>
    </source>
</evidence>
<dbReference type="Pfam" id="PF13937">
    <property type="entry name" value="DUF4212"/>
    <property type="match status" value="1"/>
</dbReference>
<keyword evidence="2" id="KW-0472">Membrane</keyword>
<dbReference type="EMBL" id="WLZY01000015">
    <property type="protein sequence ID" value="NDL60894.1"/>
    <property type="molecule type" value="Genomic_DNA"/>
</dbReference>
<evidence type="ECO:0000313" key="5">
    <source>
        <dbReference type="Proteomes" id="UP000460435"/>
    </source>
</evidence>
<feature type="region of interest" description="Disordered" evidence="1">
    <location>
        <begin position="1"/>
        <end position="36"/>
    </location>
</feature>
<evidence type="ECO:0000256" key="1">
    <source>
        <dbReference type="SAM" id="MobiDB-lite"/>
    </source>
</evidence>